<feature type="domain" description="Protein kinase" evidence="10">
    <location>
        <begin position="488"/>
        <end position="916"/>
    </location>
</feature>
<evidence type="ECO:0000256" key="6">
    <source>
        <dbReference type="ARBA" id="ARBA00023157"/>
    </source>
</evidence>
<dbReference type="GO" id="GO:0005518">
    <property type="term" value="F:collagen binding"/>
    <property type="evidence" value="ECO:0007669"/>
    <property type="project" value="TreeGrafter"/>
</dbReference>
<keyword evidence="6" id="KW-1015">Disulfide bond</keyword>
<organism evidence="11 12">
    <name type="scientific">Paralvinella palmiformis</name>
    <dbReference type="NCBI Taxonomy" id="53620"/>
    <lineage>
        <taxon>Eukaryota</taxon>
        <taxon>Metazoa</taxon>
        <taxon>Spiralia</taxon>
        <taxon>Lophotrochozoa</taxon>
        <taxon>Annelida</taxon>
        <taxon>Polychaeta</taxon>
        <taxon>Sedentaria</taxon>
        <taxon>Canalipalpata</taxon>
        <taxon>Terebellida</taxon>
        <taxon>Terebelliformia</taxon>
        <taxon>Alvinellidae</taxon>
        <taxon>Paralvinella</taxon>
    </lineage>
</organism>
<reference evidence="11" key="1">
    <citation type="journal article" date="2023" name="Mol. Biol. Evol.">
        <title>Third-Generation Sequencing Reveals the Adaptive Role of the Epigenome in Three Deep-Sea Polychaetes.</title>
        <authorList>
            <person name="Perez M."/>
            <person name="Aroh O."/>
            <person name="Sun Y."/>
            <person name="Lan Y."/>
            <person name="Juniper S.K."/>
            <person name="Young C.R."/>
            <person name="Angers B."/>
            <person name="Qian P.Y."/>
        </authorList>
    </citation>
    <scope>NUCLEOTIDE SEQUENCE</scope>
    <source>
        <strain evidence="11">P08H-3</strain>
    </source>
</reference>
<dbReference type="SUPFAM" id="SSF56112">
    <property type="entry name" value="Protein kinase-like (PK-like)"/>
    <property type="match status" value="1"/>
</dbReference>
<keyword evidence="2 9" id="KW-0812">Transmembrane</keyword>
<dbReference type="GO" id="GO:0043235">
    <property type="term" value="C:receptor complex"/>
    <property type="evidence" value="ECO:0007669"/>
    <property type="project" value="TreeGrafter"/>
</dbReference>
<dbReference type="Pfam" id="PF21114">
    <property type="entry name" value="DDR1-2_DS-like"/>
    <property type="match status" value="1"/>
</dbReference>
<dbReference type="InterPro" id="IPR048525">
    <property type="entry name" value="DDR1-2_DS-like"/>
</dbReference>
<comment type="caution">
    <text evidence="11">The sequence shown here is derived from an EMBL/GenBank/DDBJ whole genome shotgun (WGS) entry which is preliminary data.</text>
</comment>
<keyword evidence="4 9" id="KW-1133">Transmembrane helix</keyword>
<gene>
    <name evidence="11" type="ORF">LSH36_194g03006</name>
</gene>
<comment type="subcellular location">
    <subcellularLocation>
        <location evidence="1">Membrane</location>
        <topology evidence="1">Single-pass type I membrane protein</topology>
    </subcellularLocation>
</comment>
<keyword evidence="3" id="KW-0732">Signal</keyword>
<evidence type="ECO:0000256" key="7">
    <source>
        <dbReference type="ARBA" id="ARBA00023180"/>
    </source>
</evidence>
<accession>A0AAD9JQC2</accession>
<dbReference type="GO" id="GO:0051897">
    <property type="term" value="P:positive regulation of phosphatidylinositol 3-kinase/protein kinase B signal transduction"/>
    <property type="evidence" value="ECO:0007669"/>
    <property type="project" value="TreeGrafter"/>
</dbReference>
<evidence type="ECO:0000313" key="12">
    <source>
        <dbReference type="Proteomes" id="UP001208570"/>
    </source>
</evidence>
<dbReference type="AlphaFoldDB" id="A0AAD9JQC2"/>
<dbReference type="CDD" id="cd05051">
    <property type="entry name" value="PTKc_DDR"/>
    <property type="match status" value="1"/>
</dbReference>
<dbReference type="InterPro" id="IPR008266">
    <property type="entry name" value="Tyr_kinase_AS"/>
</dbReference>
<dbReference type="GO" id="GO:0038062">
    <property type="term" value="F:protein tyrosine kinase collagen receptor activity"/>
    <property type="evidence" value="ECO:0007669"/>
    <property type="project" value="TreeGrafter"/>
</dbReference>
<evidence type="ECO:0000256" key="5">
    <source>
        <dbReference type="ARBA" id="ARBA00023136"/>
    </source>
</evidence>
<dbReference type="PANTHER" id="PTHR24416:SF634">
    <property type="entry name" value="DISCOIDIN DOMAIN-CONTAINING RECEPTOR TYROSINE KINASE B"/>
    <property type="match status" value="1"/>
</dbReference>
<dbReference type="Pfam" id="PF07714">
    <property type="entry name" value="PK_Tyr_Ser-Thr"/>
    <property type="match status" value="2"/>
</dbReference>
<evidence type="ECO:0000256" key="1">
    <source>
        <dbReference type="ARBA" id="ARBA00004479"/>
    </source>
</evidence>
<dbReference type="EMBL" id="JAODUP010000194">
    <property type="protein sequence ID" value="KAK2157259.1"/>
    <property type="molecule type" value="Genomic_DNA"/>
</dbReference>
<dbReference type="PROSITE" id="PS00109">
    <property type="entry name" value="PROTEIN_KINASE_TYR"/>
    <property type="match status" value="1"/>
</dbReference>
<evidence type="ECO:0000259" key="10">
    <source>
        <dbReference type="PROSITE" id="PS50011"/>
    </source>
</evidence>
<evidence type="ECO:0000256" key="2">
    <source>
        <dbReference type="ARBA" id="ARBA00022692"/>
    </source>
</evidence>
<name>A0AAD9JQC2_9ANNE</name>
<dbReference type="Gene3D" id="1.10.510.10">
    <property type="entry name" value="Transferase(Phosphotransferase) domain 1"/>
    <property type="match status" value="2"/>
</dbReference>
<evidence type="ECO:0000313" key="11">
    <source>
        <dbReference type="EMBL" id="KAK2157259.1"/>
    </source>
</evidence>
<dbReference type="PANTHER" id="PTHR24416">
    <property type="entry name" value="TYROSINE-PROTEIN KINASE RECEPTOR"/>
    <property type="match status" value="1"/>
</dbReference>
<dbReference type="Proteomes" id="UP001208570">
    <property type="component" value="Unassembled WGS sequence"/>
</dbReference>
<evidence type="ECO:0000256" key="8">
    <source>
        <dbReference type="SAM" id="MobiDB-lite"/>
    </source>
</evidence>
<dbReference type="Gene3D" id="2.60.120.1190">
    <property type="match status" value="1"/>
</dbReference>
<feature type="compositionally biased region" description="Acidic residues" evidence="8">
    <location>
        <begin position="731"/>
        <end position="798"/>
    </location>
</feature>
<dbReference type="GO" id="GO:0010976">
    <property type="term" value="P:positive regulation of neuron projection development"/>
    <property type="evidence" value="ECO:0007669"/>
    <property type="project" value="TreeGrafter"/>
</dbReference>
<feature type="transmembrane region" description="Helical" evidence="9">
    <location>
        <begin position="267"/>
        <end position="290"/>
    </location>
</feature>
<dbReference type="InterPro" id="IPR001245">
    <property type="entry name" value="Ser-Thr/Tyr_kinase_cat_dom"/>
</dbReference>
<dbReference type="SMART" id="SM00219">
    <property type="entry name" value="TyrKc"/>
    <property type="match status" value="1"/>
</dbReference>
<evidence type="ECO:0000256" key="3">
    <source>
        <dbReference type="ARBA" id="ARBA00022729"/>
    </source>
</evidence>
<dbReference type="GO" id="GO:0005886">
    <property type="term" value="C:plasma membrane"/>
    <property type="evidence" value="ECO:0007669"/>
    <property type="project" value="TreeGrafter"/>
</dbReference>
<dbReference type="InterPro" id="IPR050122">
    <property type="entry name" value="RTK"/>
</dbReference>
<dbReference type="InterPro" id="IPR000719">
    <property type="entry name" value="Prot_kinase_dom"/>
</dbReference>
<dbReference type="PRINTS" id="PR00109">
    <property type="entry name" value="TYRKINASE"/>
</dbReference>
<dbReference type="Gene3D" id="3.30.200.20">
    <property type="entry name" value="Phosphorylase Kinase, domain 1"/>
    <property type="match status" value="2"/>
</dbReference>
<feature type="region of interest" description="Disordered" evidence="8">
    <location>
        <begin position="215"/>
        <end position="260"/>
    </location>
</feature>
<dbReference type="FunFam" id="1.10.510.10:FF:000667">
    <property type="entry name" value="Tyrosine-protein kinase receptor"/>
    <property type="match status" value="1"/>
</dbReference>
<evidence type="ECO:0000256" key="4">
    <source>
        <dbReference type="ARBA" id="ARBA00022989"/>
    </source>
</evidence>
<keyword evidence="5 9" id="KW-0472">Membrane</keyword>
<dbReference type="GO" id="GO:0005524">
    <property type="term" value="F:ATP binding"/>
    <property type="evidence" value="ECO:0007669"/>
    <property type="project" value="InterPro"/>
</dbReference>
<dbReference type="InterPro" id="IPR011009">
    <property type="entry name" value="Kinase-like_dom_sf"/>
</dbReference>
<feature type="region of interest" description="Disordered" evidence="8">
    <location>
        <begin position="731"/>
        <end position="800"/>
    </location>
</feature>
<protein>
    <recommendedName>
        <fullName evidence="10">Protein kinase domain-containing protein</fullName>
    </recommendedName>
</protein>
<dbReference type="InterPro" id="IPR020635">
    <property type="entry name" value="Tyr_kinase_cat_dom"/>
</dbReference>
<dbReference type="PROSITE" id="PS50011">
    <property type="entry name" value="PROTEIN_KINASE_DOM"/>
    <property type="match status" value="1"/>
</dbReference>
<keyword evidence="12" id="KW-1185">Reference proteome</keyword>
<proteinExistence type="predicted"/>
<evidence type="ECO:0000256" key="9">
    <source>
        <dbReference type="SAM" id="Phobius"/>
    </source>
</evidence>
<sequence>MPQGERRGTEVDLLDFTYDGSVRKNFLSGGLGQLTDGEQGQSNFRLDPMGLRIRGYEWIGWRNETFGPSPVGIVFKFDAVRNFTNVRLYSNNMFTKDVRVFRQAKVWFSVGGQYYPGEPIVFQYMRDTLMEYLRPVIIPLEYGIGQYVKIELYFDARWMMISEVQFECVRAEGNFTAEDVPPLSNDDHPHVISPTKSHDSNIEIVDVIPGGKTSVNYNNTKNKQPHGAGVTQPGLAQVPTNVPDVGSTNATDPSDGAKPEGDLDQEYIGIIIGALAALILLLFGIIIIIIMRHKKNKYNNNHHRTMKPIEQRNVAVDLGSIRQASNGKVSNGNMYNFVATSDGDSDREGVCCTGGRDYCNGEPSAGDIQKRKLPELPQTPESSGTGDLSLTNTGLIVKMPMPSDVTGTSALQYQQPPAAYHTTNPYRVQPTGTTMIPSVISSPYATSEVANIPSIQGVSGNNVYAVPGNLDFLWAEELSVMEFPRDKLKSVQKLGEGQFGEVHLCEATGLPDLVGDDFLLNRTDCTSFLVAVKMLRRNATEHARIKLKIVGCLSRDQPVSGHVILLSCDKAPRRCHMTMIGHVIWADFQKEIKIMSRLKDANIVRVLGVCTRDEPLSVVVEYMKYGDLHQFLQCHVLEGTTGKQEKPQLSYGCLIYMASQVASGMKYLESLNMVHRDLATRNCLVGNLYTIKISDFGMSRSLYSSDYYRIEGKAVLPIRWMAWESVLLVDDDDDGGGGDDDDDDDGSGGGDDDDGSGGGDDDDGGDDSDDDSDDGDDDGGGENDGDKDDGDDGDDDDNNGILIMSFPWPNWYRGWSHACSTWVQCLSEGKFSCKSDVWSFGVTLWELLSFAREQPYNDMTDEQVIDNCGHFYRGDGLEKYPPQSPNSPREIYDLMCECWNRDESLRPAFREIHMFLQRKNMGYNPLEDKQRVGGVTMPTIGRKSSSSNLV</sequence>
<keyword evidence="7" id="KW-0325">Glycoprotein</keyword>